<dbReference type="AlphaFoldDB" id="A0A445MC92"/>
<protein>
    <submittedName>
        <fullName evidence="1">Uncharacterized protein</fullName>
    </submittedName>
</protein>
<organism evidence="1">
    <name type="scientific">Ensete ventricosum</name>
    <name type="common">Abyssinian banana</name>
    <name type="synonym">Musa ensete</name>
    <dbReference type="NCBI Taxonomy" id="4639"/>
    <lineage>
        <taxon>Eukaryota</taxon>
        <taxon>Viridiplantae</taxon>
        <taxon>Streptophyta</taxon>
        <taxon>Embryophyta</taxon>
        <taxon>Tracheophyta</taxon>
        <taxon>Spermatophyta</taxon>
        <taxon>Magnoliopsida</taxon>
        <taxon>Liliopsida</taxon>
        <taxon>Zingiberales</taxon>
        <taxon>Musaceae</taxon>
        <taxon>Ensete</taxon>
    </lineage>
</organism>
<gene>
    <name evidence="1" type="ORF">BHM03_00007748</name>
</gene>
<name>A0A445MC92_ENSVE</name>
<dbReference type="EMBL" id="KV875593">
    <property type="protein sequence ID" value="RZR71834.1"/>
    <property type="molecule type" value="Genomic_DNA"/>
</dbReference>
<dbReference type="Proteomes" id="UP000290560">
    <property type="component" value="Unassembled WGS sequence"/>
</dbReference>
<accession>A0A445MC92</accession>
<sequence>MHRVDAVGNSLGVRRELTEGIGNLLGWRKGVLQKKIETRWKILQPDNGPRSILGLGLDDAVEPRREFAKRFVEGIGKLAGRTPGDHRKKTR</sequence>
<reference evidence="1" key="1">
    <citation type="journal article" date="2018" name="Data Brief">
        <title>Genome sequence data from 17 accessions of Ensete ventricosum, a staple food crop for millions in Ethiopia.</title>
        <authorList>
            <person name="Yemataw Z."/>
            <person name="Muzemil S."/>
            <person name="Ambachew D."/>
            <person name="Tripathi L."/>
            <person name="Tesfaye K."/>
            <person name="Chala A."/>
            <person name="Farbos A."/>
            <person name="O'Neill P."/>
            <person name="Moore K."/>
            <person name="Grant M."/>
            <person name="Studholme D.J."/>
        </authorList>
    </citation>
    <scope>NUCLEOTIDE SEQUENCE [LARGE SCALE GENOMIC DNA]</scope>
    <source>
        <tissue evidence="1">Leaf</tissue>
    </source>
</reference>
<evidence type="ECO:0000313" key="1">
    <source>
        <dbReference type="EMBL" id="RZR71834.1"/>
    </source>
</evidence>
<proteinExistence type="predicted"/>